<feature type="domain" description="UspA" evidence="3">
    <location>
        <begin position="1"/>
        <end position="146"/>
    </location>
</feature>
<dbReference type="STRING" id="1349762.GCA_001592245_03106"/>
<dbReference type="InterPro" id="IPR014729">
    <property type="entry name" value="Rossmann-like_a/b/a_fold"/>
</dbReference>
<dbReference type="Gene3D" id="3.40.50.620">
    <property type="entry name" value="HUPs"/>
    <property type="match status" value="1"/>
</dbReference>
<proteinExistence type="inferred from homology"/>
<evidence type="ECO:0000313" key="5">
    <source>
        <dbReference type="Proteomes" id="UP000295294"/>
    </source>
</evidence>
<organism evidence="4 5">
    <name type="scientific">Cupriavidus oxalaticus</name>
    <dbReference type="NCBI Taxonomy" id="96344"/>
    <lineage>
        <taxon>Bacteria</taxon>
        <taxon>Pseudomonadati</taxon>
        <taxon>Pseudomonadota</taxon>
        <taxon>Betaproteobacteria</taxon>
        <taxon>Burkholderiales</taxon>
        <taxon>Burkholderiaceae</taxon>
        <taxon>Cupriavidus</taxon>
    </lineage>
</organism>
<dbReference type="OrthoDB" id="8547832at2"/>
<dbReference type="EMBL" id="CP038634">
    <property type="protein sequence ID" value="QBY51461.1"/>
    <property type="molecule type" value="Genomic_DNA"/>
</dbReference>
<comment type="similarity">
    <text evidence="1 2">Belongs to the universal stress protein A family.</text>
</comment>
<dbReference type="Proteomes" id="UP000295294">
    <property type="component" value="Chromosome 1"/>
</dbReference>
<dbReference type="AlphaFoldDB" id="A0A4P7LHS5"/>
<dbReference type="InterPro" id="IPR006016">
    <property type="entry name" value="UspA"/>
</dbReference>
<dbReference type="Pfam" id="PF00582">
    <property type="entry name" value="Usp"/>
    <property type="match status" value="1"/>
</dbReference>
<protein>
    <recommendedName>
        <fullName evidence="2">Universal stress protein</fullName>
    </recommendedName>
</protein>
<dbReference type="PANTHER" id="PTHR46268">
    <property type="entry name" value="STRESS RESPONSE PROTEIN NHAX"/>
    <property type="match status" value="1"/>
</dbReference>
<evidence type="ECO:0000256" key="1">
    <source>
        <dbReference type="ARBA" id="ARBA00008791"/>
    </source>
</evidence>
<evidence type="ECO:0000256" key="2">
    <source>
        <dbReference type="PIRNR" id="PIRNR006276"/>
    </source>
</evidence>
<keyword evidence="2" id="KW-0963">Cytoplasm</keyword>
<dbReference type="SUPFAM" id="SSF52402">
    <property type="entry name" value="Adenine nucleotide alpha hydrolases-like"/>
    <property type="match status" value="1"/>
</dbReference>
<dbReference type="RefSeq" id="WP_135703844.1">
    <property type="nucleotide sequence ID" value="NZ_CP038634.1"/>
</dbReference>
<dbReference type="CDD" id="cd00293">
    <property type="entry name" value="USP-like"/>
    <property type="match status" value="1"/>
</dbReference>
<dbReference type="PANTHER" id="PTHR46268:SF15">
    <property type="entry name" value="UNIVERSAL STRESS PROTEIN HP_0031"/>
    <property type="match status" value="1"/>
</dbReference>
<reference evidence="4 5" key="1">
    <citation type="submission" date="2019-03" db="EMBL/GenBank/DDBJ databases">
        <title>Efficiently degradation of phenoxyalkanoic acid herbicides by Cupriavidus oxalaticus strain X32.</title>
        <authorList>
            <person name="Sheng X."/>
        </authorList>
    </citation>
    <scope>NUCLEOTIDE SEQUENCE [LARGE SCALE GENOMIC DNA]</scope>
    <source>
        <strain evidence="4 5">X32</strain>
    </source>
</reference>
<dbReference type="KEGG" id="cox:E0W60_10205"/>
<name>A0A4P7LHS5_9BURK</name>
<dbReference type="GO" id="GO:0005737">
    <property type="term" value="C:cytoplasm"/>
    <property type="evidence" value="ECO:0007669"/>
    <property type="project" value="UniProtKB-SubCell"/>
</dbReference>
<dbReference type="PRINTS" id="PR01438">
    <property type="entry name" value="UNVRSLSTRESS"/>
</dbReference>
<evidence type="ECO:0000313" key="4">
    <source>
        <dbReference type="EMBL" id="QBY51461.1"/>
    </source>
</evidence>
<sequence>MYQRLLLAVDGSHSSDLALSQAIAIAAATGAEVKALFVVDDSDVYFEAGYFDPRELANQQISYGRKALDAATARLSQAGIRCHTQLDEKPVAPGRISTTIATEADNWNADMIVMGTHGRRGVRRLLMGSVAEGVLAQTTKPVLLVRSEIEG</sequence>
<evidence type="ECO:0000259" key="3">
    <source>
        <dbReference type="Pfam" id="PF00582"/>
    </source>
</evidence>
<comment type="subcellular location">
    <subcellularLocation>
        <location evidence="2">Cytoplasm</location>
    </subcellularLocation>
</comment>
<dbReference type="InterPro" id="IPR006015">
    <property type="entry name" value="Universal_stress_UspA"/>
</dbReference>
<accession>A0A4P7LHS5</accession>
<dbReference type="PIRSF" id="PIRSF006276">
    <property type="entry name" value="UspA"/>
    <property type="match status" value="1"/>
</dbReference>
<gene>
    <name evidence="4" type="ORF">E0W60_10205</name>
</gene>